<dbReference type="InterPro" id="IPR000182">
    <property type="entry name" value="GNAT_dom"/>
</dbReference>
<dbReference type="PROSITE" id="PS51186">
    <property type="entry name" value="GNAT"/>
    <property type="match status" value="1"/>
</dbReference>
<reference evidence="5" key="1">
    <citation type="journal article" date="2019" name="Int. J. Syst. Evol. Microbiol.">
        <title>The Global Catalogue of Microorganisms (GCM) 10K type strain sequencing project: providing services to taxonomists for standard genome sequencing and annotation.</title>
        <authorList>
            <consortium name="The Broad Institute Genomics Platform"/>
            <consortium name="The Broad Institute Genome Sequencing Center for Infectious Disease"/>
            <person name="Wu L."/>
            <person name="Ma J."/>
        </authorList>
    </citation>
    <scope>NUCLEOTIDE SEQUENCE [LARGE SCALE GENOMIC DNA]</scope>
    <source>
        <strain evidence="5">JCM 14331</strain>
    </source>
</reference>
<accession>A0ABP3ND82</accession>
<keyword evidence="5" id="KW-1185">Reference proteome</keyword>
<dbReference type="RefSeq" id="WP_226765737.1">
    <property type="nucleotide sequence ID" value="NZ_BAAAEO010000001.1"/>
</dbReference>
<evidence type="ECO:0000256" key="2">
    <source>
        <dbReference type="ARBA" id="ARBA00023315"/>
    </source>
</evidence>
<gene>
    <name evidence="4" type="ORF">GCM10009098_03410</name>
</gene>
<evidence type="ECO:0000256" key="1">
    <source>
        <dbReference type="ARBA" id="ARBA00022679"/>
    </source>
</evidence>
<keyword evidence="2" id="KW-0012">Acyltransferase</keyword>
<comment type="caution">
    <text evidence="4">The sequence shown here is derived from an EMBL/GenBank/DDBJ whole genome shotgun (WGS) entry which is preliminary data.</text>
</comment>
<evidence type="ECO:0000313" key="5">
    <source>
        <dbReference type="Proteomes" id="UP001501169"/>
    </source>
</evidence>
<proteinExistence type="predicted"/>
<dbReference type="SUPFAM" id="SSF55729">
    <property type="entry name" value="Acyl-CoA N-acyltransferases (Nat)"/>
    <property type="match status" value="1"/>
</dbReference>
<dbReference type="InterPro" id="IPR051556">
    <property type="entry name" value="N-term/lysine_N-AcTrnsfr"/>
</dbReference>
<evidence type="ECO:0000259" key="3">
    <source>
        <dbReference type="PROSITE" id="PS51186"/>
    </source>
</evidence>
<dbReference type="PANTHER" id="PTHR42919:SF8">
    <property type="entry name" value="N-ALPHA-ACETYLTRANSFERASE 50"/>
    <property type="match status" value="1"/>
</dbReference>
<sequence>MIRKALPSDCLNLAALSLQVWLHTYAPQGIRSSLSQYALSTFTEEYFIKLLETESVDIRVFEQDSHLIGFIVADLNSTFEGCSGYEIVTLYVSQHFHGKGVGRQLLKEIEHAHGCPFWLSAWVNNHDAIGFYHKLGFNIVGELTFNLEGEQHRNHVFAYTGTSYG</sequence>
<dbReference type="Proteomes" id="UP001501169">
    <property type="component" value="Unassembled WGS sequence"/>
</dbReference>
<feature type="domain" description="N-acetyltransferase" evidence="3">
    <location>
        <begin position="1"/>
        <end position="162"/>
    </location>
</feature>
<dbReference type="CDD" id="cd04301">
    <property type="entry name" value="NAT_SF"/>
    <property type="match status" value="1"/>
</dbReference>
<keyword evidence="1" id="KW-0808">Transferase</keyword>
<evidence type="ECO:0000313" key="4">
    <source>
        <dbReference type="EMBL" id="GAA0539185.1"/>
    </source>
</evidence>
<dbReference type="EMBL" id="BAAAEO010000001">
    <property type="protein sequence ID" value="GAA0539185.1"/>
    <property type="molecule type" value="Genomic_DNA"/>
</dbReference>
<protein>
    <recommendedName>
        <fullName evidence="3">N-acetyltransferase domain-containing protein</fullName>
    </recommendedName>
</protein>
<dbReference type="PANTHER" id="PTHR42919">
    <property type="entry name" value="N-ALPHA-ACETYLTRANSFERASE"/>
    <property type="match status" value="1"/>
</dbReference>
<organism evidence="4 5">
    <name type="scientific">Rheinheimera aquimaris</name>
    <dbReference type="NCBI Taxonomy" id="412437"/>
    <lineage>
        <taxon>Bacteria</taxon>
        <taxon>Pseudomonadati</taxon>
        <taxon>Pseudomonadota</taxon>
        <taxon>Gammaproteobacteria</taxon>
        <taxon>Chromatiales</taxon>
        <taxon>Chromatiaceae</taxon>
        <taxon>Rheinheimera</taxon>
    </lineage>
</organism>
<dbReference type="InterPro" id="IPR016181">
    <property type="entry name" value="Acyl_CoA_acyltransferase"/>
</dbReference>
<dbReference type="Gene3D" id="3.40.630.30">
    <property type="match status" value="1"/>
</dbReference>
<name>A0ABP3ND82_9GAMM</name>
<dbReference type="Pfam" id="PF13508">
    <property type="entry name" value="Acetyltransf_7"/>
    <property type="match status" value="1"/>
</dbReference>